<feature type="region of interest" description="Disordered" evidence="6">
    <location>
        <begin position="39"/>
        <end position="73"/>
    </location>
</feature>
<dbReference type="RefSeq" id="XP_069204799.1">
    <property type="nucleotide sequence ID" value="XM_069356862.1"/>
</dbReference>
<evidence type="ECO:0000256" key="1">
    <source>
        <dbReference type="ARBA" id="ARBA00004123"/>
    </source>
</evidence>
<dbReference type="Pfam" id="PF00172">
    <property type="entry name" value="Zn_clus"/>
    <property type="match status" value="1"/>
</dbReference>
<dbReference type="PROSITE" id="PS50048">
    <property type="entry name" value="ZN2_CY6_FUNGAL_2"/>
    <property type="match status" value="1"/>
</dbReference>
<dbReference type="GeneID" id="95989509"/>
<reference evidence="8 9" key="1">
    <citation type="submission" date="2023-08" db="EMBL/GenBank/DDBJ databases">
        <title>Annotated Genome Sequence of Vanrija albida AlHP1.</title>
        <authorList>
            <person name="Herzog R."/>
        </authorList>
    </citation>
    <scope>NUCLEOTIDE SEQUENCE [LARGE SCALE GENOMIC DNA]</scope>
    <source>
        <strain evidence="8 9">AlHP1</strain>
    </source>
</reference>
<dbReference type="CDD" id="cd00067">
    <property type="entry name" value="GAL4"/>
    <property type="match status" value="1"/>
</dbReference>
<keyword evidence="2" id="KW-0479">Metal-binding</keyword>
<keyword evidence="9" id="KW-1185">Reference proteome</keyword>
<keyword evidence="3" id="KW-0805">Transcription regulation</keyword>
<evidence type="ECO:0000256" key="6">
    <source>
        <dbReference type="SAM" id="MobiDB-lite"/>
    </source>
</evidence>
<sequence length="627" mass="66037">MRAACDACRLRKVKCVELDARCAFCTSIDIACTTTARPRKRRAAASPGPSASSAGVPPAAPTRPSPVGAAAPASLPASAASAPHARLLGVPGLTRAALDACLESFFATVGRVFRLSLPRDEFLARARVALYHAAGLPVPAELDTPPASKLLVLAVACCGAPFSHTHTALADPLYAHCRHILAQPDLLSDAGALDAIDAVLLLSELYVRSRHAAGRTRASPTTLDPLGKGTVVDLMFYHKLHIPMPESPDHARRQTLFWTVFIHDAIRSASANTCYRIADDDYGWPKASAVEGSPYAVLTVATRRICEAHLSPKAKCAGFGDDEVQATLAVLADLGPKLRLDVATLEEACASNNPSPGLPGKPHTRLTPVEQLFMLSMSQWLHVVLWVAVQENEERLPGQTSAAAVASVEAATMAACEVMARLAELCTQHSLHVHAPKSIRNHMAAFTLFLVRAFKAIDKPSVAQSSQYFALAETLNRGIRGASLYPDSVALADTLRMALYHASRVQTTDAARVAERGLLALKGVSHPAEIAPTPAPAVVVADAPPDMFPHLALPEQPAAVLGAAIASAPLSALFSTTSPASISPAAWAAFSDVPYDSSVGLGGDQLDWPDLVSTLKECGFGLPFALA</sequence>
<comment type="subcellular location">
    <subcellularLocation>
        <location evidence="1">Nucleus</location>
    </subcellularLocation>
</comment>
<dbReference type="PROSITE" id="PS00463">
    <property type="entry name" value="ZN2_CY6_FUNGAL_1"/>
    <property type="match status" value="1"/>
</dbReference>
<dbReference type="InterPro" id="IPR036864">
    <property type="entry name" value="Zn2-C6_fun-type_DNA-bd_sf"/>
</dbReference>
<dbReference type="SUPFAM" id="SSF57701">
    <property type="entry name" value="Zn2/Cys6 DNA-binding domain"/>
    <property type="match status" value="1"/>
</dbReference>
<dbReference type="Gene3D" id="4.10.240.10">
    <property type="entry name" value="Zn(2)-C6 fungal-type DNA-binding domain"/>
    <property type="match status" value="1"/>
</dbReference>
<comment type="caution">
    <text evidence="8">The sequence shown here is derived from an EMBL/GenBank/DDBJ whole genome shotgun (WGS) entry which is preliminary data.</text>
</comment>
<evidence type="ECO:0000256" key="3">
    <source>
        <dbReference type="ARBA" id="ARBA00023015"/>
    </source>
</evidence>
<proteinExistence type="predicted"/>
<feature type="domain" description="Zn(2)-C6 fungal-type" evidence="7">
    <location>
        <begin position="4"/>
        <end position="34"/>
    </location>
</feature>
<dbReference type="EMBL" id="JBBXJM010000007">
    <property type="protein sequence ID" value="KAL1404855.1"/>
    <property type="molecule type" value="Genomic_DNA"/>
</dbReference>
<dbReference type="InterPro" id="IPR050815">
    <property type="entry name" value="TF_fung"/>
</dbReference>
<organism evidence="8 9">
    <name type="scientific">Vanrija albida</name>
    <dbReference type="NCBI Taxonomy" id="181172"/>
    <lineage>
        <taxon>Eukaryota</taxon>
        <taxon>Fungi</taxon>
        <taxon>Dikarya</taxon>
        <taxon>Basidiomycota</taxon>
        <taxon>Agaricomycotina</taxon>
        <taxon>Tremellomycetes</taxon>
        <taxon>Trichosporonales</taxon>
        <taxon>Trichosporonaceae</taxon>
        <taxon>Vanrija</taxon>
    </lineage>
</organism>
<dbReference type="InterPro" id="IPR001138">
    <property type="entry name" value="Zn2Cys6_DnaBD"/>
</dbReference>
<dbReference type="PANTHER" id="PTHR47338">
    <property type="entry name" value="ZN(II)2CYS6 TRANSCRIPTION FACTOR (EUROFUNG)-RELATED"/>
    <property type="match status" value="1"/>
</dbReference>
<name>A0ABR3PR39_9TREE</name>
<evidence type="ECO:0000313" key="9">
    <source>
        <dbReference type="Proteomes" id="UP001565368"/>
    </source>
</evidence>
<evidence type="ECO:0000256" key="2">
    <source>
        <dbReference type="ARBA" id="ARBA00022723"/>
    </source>
</evidence>
<dbReference type="PANTHER" id="PTHR47338:SF5">
    <property type="entry name" value="ZN(II)2CYS6 TRANSCRIPTION FACTOR (EUROFUNG)"/>
    <property type="match status" value="1"/>
</dbReference>
<evidence type="ECO:0000313" key="8">
    <source>
        <dbReference type="EMBL" id="KAL1404855.1"/>
    </source>
</evidence>
<evidence type="ECO:0000256" key="5">
    <source>
        <dbReference type="ARBA" id="ARBA00023242"/>
    </source>
</evidence>
<gene>
    <name evidence="8" type="ORF">Q8F55_008466</name>
</gene>
<evidence type="ECO:0000256" key="4">
    <source>
        <dbReference type="ARBA" id="ARBA00023163"/>
    </source>
</evidence>
<dbReference type="CDD" id="cd12148">
    <property type="entry name" value="fungal_TF_MHR"/>
    <property type="match status" value="1"/>
</dbReference>
<evidence type="ECO:0000259" key="7">
    <source>
        <dbReference type="PROSITE" id="PS50048"/>
    </source>
</evidence>
<keyword evidence="5" id="KW-0539">Nucleus</keyword>
<dbReference type="Proteomes" id="UP001565368">
    <property type="component" value="Unassembled WGS sequence"/>
</dbReference>
<protein>
    <recommendedName>
        <fullName evidence="7">Zn(2)-C6 fungal-type domain-containing protein</fullName>
    </recommendedName>
</protein>
<keyword evidence="4" id="KW-0804">Transcription</keyword>
<accession>A0ABR3PR39</accession>
<feature type="compositionally biased region" description="Low complexity" evidence="6">
    <location>
        <begin position="44"/>
        <end position="57"/>
    </location>
</feature>